<dbReference type="Pfam" id="PF00704">
    <property type="entry name" value="Glyco_hydro_18"/>
    <property type="match status" value="1"/>
</dbReference>
<dbReference type="SUPFAM" id="SSF54106">
    <property type="entry name" value="LysM domain"/>
    <property type="match status" value="1"/>
</dbReference>
<dbReference type="InterPro" id="IPR036779">
    <property type="entry name" value="LysM_dom_sf"/>
</dbReference>
<dbReference type="PANTHER" id="PTHR46066">
    <property type="entry name" value="CHITINASE DOMAIN-CONTAINING PROTEIN 1 FAMILY MEMBER"/>
    <property type="match status" value="1"/>
</dbReference>
<evidence type="ECO:0000313" key="6">
    <source>
        <dbReference type="Proteomes" id="UP000597877"/>
    </source>
</evidence>
<keyword evidence="2" id="KW-0326">Glycosidase</keyword>
<evidence type="ECO:0000259" key="4">
    <source>
        <dbReference type="PROSITE" id="PS51910"/>
    </source>
</evidence>
<evidence type="ECO:0000313" key="5">
    <source>
        <dbReference type="EMBL" id="MBC5666830.1"/>
    </source>
</evidence>
<dbReference type="Pfam" id="PF01476">
    <property type="entry name" value="LysM"/>
    <property type="match status" value="1"/>
</dbReference>
<evidence type="ECO:0000256" key="2">
    <source>
        <dbReference type="ARBA" id="ARBA00023295"/>
    </source>
</evidence>
<dbReference type="CDD" id="cd00118">
    <property type="entry name" value="LysM"/>
    <property type="match status" value="1"/>
</dbReference>
<dbReference type="Gene3D" id="3.20.20.80">
    <property type="entry name" value="Glycosidases"/>
    <property type="match status" value="1"/>
</dbReference>
<comment type="caution">
    <text evidence="5">The sequence shown here is derived from an EMBL/GenBank/DDBJ whole genome shotgun (WGS) entry which is preliminary data.</text>
</comment>
<dbReference type="EMBL" id="JACOOZ010000001">
    <property type="protein sequence ID" value="MBC5666830.1"/>
    <property type="molecule type" value="Genomic_DNA"/>
</dbReference>
<dbReference type="PANTHER" id="PTHR46066:SF2">
    <property type="entry name" value="CHITINASE DOMAIN-CONTAINING PROTEIN 1"/>
    <property type="match status" value="1"/>
</dbReference>
<evidence type="ECO:0000256" key="1">
    <source>
        <dbReference type="ARBA" id="ARBA00022801"/>
    </source>
</evidence>
<keyword evidence="1" id="KW-0378">Hydrolase</keyword>
<name>A0ABR7EZQ5_9FIRM</name>
<sequence>MEIYVVKSGDNVDSIAGAYGVSVESIIYDNQLVYPYPLAVGQALLIDTGGIRENRREAVIRGFAYPFISNYVLEQSLPSLSGMAVFSYGFTREGEVIYPPIDDGFMIEASYNYNAAPILTLTPFDETGMFNNNLISDVIQNEDIVEVLLDNLLEIMNEKGFLGLDIDFEYIKAEDREAFVRFVERATEKMNEQGFTVSVDLAPKTSADQPGLLYEGKDYETLGRVANSVLVMTYEWGYTYSEPMAVAPVNKIRRVLDYAVTAIPSEKINMGIPNYGYDWALPYEKGVTKAETIGNAQAVQIAVENNAEILFDEVGQTPYFRYAKDGVDHEVWFEDARSIKAKIELLYEYNLRGASFWQIMRLFRANWLLVDYNLKVDKL</sequence>
<accession>A0ABR7EZQ5</accession>
<dbReference type="Gene3D" id="3.10.50.10">
    <property type="match status" value="1"/>
</dbReference>
<dbReference type="InterPro" id="IPR029070">
    <property type="entry name" value="Chitinase_insertion_sf"/>
</dbReference>
<dbReference type="SUPFAM" id="SSF51445">
    <property type="entry name" value="(Trans)glycosidases"/>
    <property type="match status" value="1"/>
</dbReference>
<dbReference type="InterPro" id="IPR001223">
    <property type="entry name" value="Glyco_hydro18_cat"/>
</dbReference>
<dbReference type="SMART" id="SM00636">
    <property type="entry name" value="Glyco_18"/>
    <property type="match status" value="1"/>
</dbReference>
<dbReference type="PROSITE" id="PS51782">
    <property type="entry name" value="LYSM"/>
    <property type="match status" value="1"/>
</dbReference>
<organism evidence="5 6">
    <name type="scientific">Eubacterium segne</name>
    <dbReference type="NCBI Taxonomy" id="2763045"/>
    <lineage>
        <taxon>Bacteria</taxon>
        <taxon>Bacillati</taxon>
        <taxon>Bacillota</taxon>
        <taxon>Clostridia</taxon>
        <taxon>Eubacteriales</taxon>
        <taxon>Eubacteriaceae</taxon>
        <taxon>Eubacterium</taxon>
    </lineage>
</organism>
<dbReference type="Gene3D" id="3.10.350.10">
    <property type="entry name" value="LysM domain"/>
    <property type="match status" value="1"/>
</dbReference>
<gene>
    <name evidence="5" type="ORF">H8S00_02325</name>
</gene>
<protein>
    <submittedName>
        <fullName evidence="5">LysM peptidoglycan-binding domain-containing protein</fullName>
    </submittedName>
</protein>
<dbReference type="InterPro" id="IPR041704">
    <property type="entry name" value="CFLE_GH18"/>
</dbReference>
<dbReference type="InterPro" id="IPR011583">
    <property type="entry name" value="Chitinase_II/V-like_cat"/>
</dbReference>
<dbReference type="InterPro" id="IPR018392">
    <property type="entry name" value="LysM"/>
</dbReference>
<evidence type="ECO:0000259" key="3">
    <source>
        <dbReference type="PROSITE" id="PS51782"/>
    </source>
</evidence>
<dbReference type="InterPro" id="IPR017853">
    <property type="entry name" value="GH"/>
</dbReference>
<reference evidence="5 6" key="1">
    <citation type="submission" date="2020-08" db="EMBL/GenBank/DDBJ databases">
        <title>Genome public.</title>
        <authorList>
            <person name="Liu C."/>
            <person name="Sun Q."/>
        </authorList>
    </citation>
    <scope>NUCLEOTIDE SEQUENCE [LARGE SCALE GENOMIC DNA]</scope>
    <source>
        <strain evidence="5 6">BX4</strain>
    </source>
</reference>
<dbReference type="CDD" id="cd02874">
    <property type="entry name" value="GH18_CFLE_spore_hydrolase"/>
    <property type="match status" value="1"/>
</dbReference>
<feature type="domain" description="LysM" evidence="3">
    <location>
        <begin position="2"/>
        <end position="46"/>
    </location>
</feature>
<dbReference type="Proteomes" id="UP000597877">
    <property type="component" value="Unassembled WGS sequence"/>
</dbReference>
<keyword evidence="6" id="KW-1185">Reference proteome</keyword>
<dbReference type="PROSITE" id="PS51910">
    <property type="entry name" value="GH18_2"/>
    <property type="match status" value="1"/>
</dbReference>
<feature type="domain" description="GH18" evidence="4">
    <location>
        <begin position="58"/>
        <end position="379"/>
    </location>
</feature>
<proteinExistence type="predicted"/>
<dbReference type="SMART" id="SM00257">
    <property type="entry name" value="LysM"/>
    <property type="match status" value="1"/>
</dbReference>